<feature type="domain" description="ABC transporter" evidence="5">
    <location>
        <begin position="4"/>
        <end position="229"/>
    </location>
</feature>
<keyword evidence="7" id="KW-1185">Reference proteome</keyword>
<dbReference type="GO" id="GO:0016887">
    <property type="term" value="F:ATP hydrolysis activity"/>
    <property type="evidence" value="ECO:0007669"/>
    <property type="project" value="InterPro"/>
</dbReference>
<name>A0A0P7BIB6_9BACT</name>
<dbReference type="Proteomes" id="UP000050454">
    <property type="component" value="Unassembled WGS sequence"/>
</dbReference>
<dbReference type="AlphaFoldDB" id="A0A0P7BIB6"/>
<evidence type="ECO:0000256" key="3">
    <source>
        <dbReference type="ARBA" id="ARBA00022840"/>
    </source>
</evidence>
<dbReference type="EMBL" id="LGTQ01000013">
    <property type="protein sequence ID" value="KPM46853.1"/>
    <property type="molecule type" value="Genomic_DNA"/>
</dbReference>
<comment type="similarity">
    <text evidence="4">Belongs to the ABC transporter superfamily. Macrolide exporter (TC 3.A.1.122) family.</text>
</comment>
<dbReference type="PROSITE" id="PS50893">
    <property type="entry name" value="ABC_TRANSPORTER_2"/>
    <property type="match status" value="1"/>
</dbReference>
<evidence type="ECO:0000256" key="4">
    <source>
        <dbReference type="ARBA" id="ARBA00038388"/>
    </source>
</evidence>
<organism evidence="6 7">
    <name type="scientific">Jiulongibacter sediminis</name>
    <dbReference type="NCBI Taxonomy" id="1605367"/>
    <lineage>
        <taxon>Bacteria</taxon>
        <taxon>Pseudomonadati</taxon>
        <taxon>Bacteroidota</taxon>
        <taxon>Cytophagia</taxon>
        <taxon>Cytophagales</taxon>
        <taxon>Leadbetterellaceae</taxon>
        <taxon>Jiulongibacter</taxon>
    </lineage>
</organism>
<evidence type="ECO:0000313" key="7">
    <source>
        <dbReference type="Proteomes" id="UP000050454"/>
    </source>
</evidence>
<dbReference type="InterPro" id="IPR003593">
    <property type="entry name" value="AAA+_ATPase"/>
</dbReference>
<dbReference type="PANTHER" id="PTHR24220:SF86">
    <property type="entry name" value="ABC TRANSPORTER ABCH.1"/>
    <property type="match status" value="1"/>
</dbReference>
<keyword evidence="1" id="KW-0813">Transport</keyword>
<dbReference type="GO" id="GO:0005886">
    <property type="term" value="C:plasma membrane"/>
    <property type="evidence" value="ECO:0007669"/>
    <property type="project" value="TreeGrafter"/>
</dbReference>
<dbReference type="STRING" id="1605367.AFM12_16565"/>
<evidence type="ECO:0000256" key="1">
    <source>
        <dbReference type="ARBA" id="ARBA00022448"/>
    </source>
</evidence>
<comment type="caution">
    <text evidence="6">The sequence shown here is derived from an EMBL/GenBank/DDBJ whole genome shotgun (WGS) entry which is preliminary data.</text>
</comment>
<dbReference type="GO" id="GO:0005524">
    <property type="term" value="F:ATP binding"/>
    <property type="evidence" value="ECO:0007669"/>
    <property type="project" value="UniProtKB-KW"/>
</dbReference>
<dbReference type="InterPro" id="IPR015854">
    <property type="entry name" value="ABC_transpr_LolD-like"/>
</dbReference>
<dbReference type="SUPFAM" id="SSF52540">
    <property type="entry name" value="P-loop containing nucleoside triphosphate hydrolases"/>
    <property type="match status" value="1"/>
</dbReference>
<keyword evidence="3 6" id="KW-0067">ATP-binding</keyword>
<dbReference type="GO" id="GO:0098796">
    <property type="term" value="C:membrane protein complex"/>
    <property type="evidence" value="ECO:0007669"/>
    <property type="project" value="UniProtKB-ARBA"/>
</dbReference>
<proteinExistence type="inferred from homology"/>
<dbReference type="CDD" id="cd03255">
    <property type="entry name" value="ABC_MJ0796_LolCDE_FtsE"/>
    <property type="match status" value="1"/>
</dbReference>
<dbReference type="GO" id="GO:0022857">
    <property type="term" value="F:transmembrane transporter activity"/>
    <property type="evidence" value="ECO:0007669"/>
    <property type="project" value="UniProtKB-ARBA"/>
</dbReference>
<dbReference type="InterPro" id="IPR017871">
    <property type="entry name" value="ABC_transporter-like_CS"/>
</dbReference>
<dbReference type="Pfam" id="PF00005">
    <property type="entry name" value="ABC_tran"/>
    <property type="match status" value="1"/>
</dbReference>
<evidence type="ECO:0000256" key="2">
    <source>
        <dbReference type="ARBA" id="ARBA00022741"/>
    </source>
</evidence>
<evidence type="ECO:0000259" key="5">
    <source>
        <dbReference type="PROSITE" id="PS50893"/>
    </source>
</evidence>
<accession>A0A0P7BIB6</accession>
<gene>
    <name evidence="6" type="ORF">AFM12_16565</name>
</gene>
<dbReference type="PATRIC" id="fig|1605367.3.peg.746"/>
<evidence type="ECO:0000313" key="6">
    <source>
        <dbReference type="EMBL" id="KPM46853.1"/>
    </source>
</evidence>
<dbReference type="PROSITE" id="PS00211">
    <property type="entry name" value="ABC_TRANSPORTER_1"/>
    <property type="match status" value="1"/>
</dbReference>
<sequence length="229" mass="25430">MKVIEIQNLHRHFQDGDQEIKAVNGVDLSFEKGEFAAIVGPSGSGKTTLLNMIGGLDQPSKGQIMVDGENMSELSPNQLIDFRLRNIGFVFQAYNLIPVLTAEENVEFTMLLQKRPAEERTARTKELLTKIGLGDRMKNRPGKLSGGQQQRVAVARALAPKPKFILADEPTANLDSKSTENLLDIMAELNQEEGVTFIFSTHDQRVIDRAKRIITLEDGKIVSDERVEG</sequence>
<dbReference type="InterPro" id="IPR017911">
    <property type="entry name" value="MacB-like_ATP-bd"/>
</dbReference>
<dbReference type="InterPro" id="IPR027417">
    <property type="entry name" value="P-loop_NTPase"/>
</dbReference>
<dbReference type="OrthoDB" id="9802264at2"/>
<dbReference type="SMART" id="SM00382">
    <property type="entry name" value="AAA"/>
    <property type="match status" value="1"/>
</dbReference>
<reference evidence="6 7" key="1">
    <citation type="submission" date="2015-07" db="EMBL/GenBank/DDBJ databases">
        <title>The draft genome sequence of Leadbetterella sp. JN14-9.</title>
        <authorList>
            <person name="Liu Y."/>
            <person name="Du J."/>
            <person name="Shao Z."/>
        </authorList>
    </citation>
    <scope>NUCLEOTIDE SEQUENCE [LARGE SCALE GENOMIC DNA]</scope>
    <source>
        <strain evidence="6 7">JN14-9</strain>
    </source>
</reference>
<dbReference type="FunFam" id="3.40.50.300:FF:000032">
    <property type="entry name" value="Export ABC transporter ATP-binding protein"/>
    <property type="match status" value="1"/>
</dbReference>
<dbReference type="Gene3D" id="3.40.50.300">
    <property type="entry name" value="P-loop containing nucleotide triphosphate hydrolases"/>
    <property type="match status" value="1"/>
</dbReference>
<keyword evidence="2" id="KW-0547">Nucleotide-binding</keyword>
<dbReference type="InterPro" id="IPR003439">
    <property type="entry name" value="ABC_transporter-like_ATP-bd"/>
</dbReference>
<dbReference type="PANTHER" id="PTHR24220">
    <property type="entry name" value="IMPORT ATP-BINDING PROTEIN"/>
    <property type="match status" value="1"/>
</dbReference>
<dbReference type="RefSeq" id="WP_055150510.1">
    <property type="nucleotide sequence ID" value="NZ_JXSZ01000013.1"/>
</dbReference>
<protein>
    <submittedName>
        <fullName evidence="6">Macrolide ABC transporter ATP-binding protein</fullName>
    </submittedName>
</protein>